<dbReference type="InterPro" id="IPR000719">
    <property type="entry name" value="Prot_kinase_dom"/>
</dbReference>
<dbReference type="Pfam" id="PF00069">
    <property type="entry name" value="Pkinase"/>
    <property type="match status" value="1"/>
</dbReference>
<dbReference type="OrthoDB" id="5979581at2759"/>
<keyword evidence="3" id="KW-1185">Reference proteome</keyword>
<evidence type="ECO:0000259" key="1">
    <source>
        <dbReference type="PROSITE" id="PS50011"/>
    </source>
</evidence>
<keyword evidence="2" id="KW-0418">Kinase</keyword>
<dbReference type="SMART" id="SM00220">
    <property type="entry name" value="S_TKc"/>
    <property type="match status" value="1"/>
</dbReference>
<dbReference type="AlphaFoldDB" id="A0A2V1D2Z0"/>
<proteinExistence type="predicted"/>
<dbReference type="InterPro" id="IPR011009">
    <property type="entry name" value="Kinase-like_dom_sf"/>
</dbReference>
<reference evidence="2 3" key="1">
    <citation type="journal article" date="2018" name="Sci. Rep.">
        <title>Comparative genomics provides insights into the lifestyle and reveals functional heterogeneity of dark septate endophytic fungi.</title>
        <authorList>
            <person name="Knapp D.G."/>
            <person name="Nemeth J.B."/>
            <person name="Barry K."/>
            <person name="Hainaut M."/>
            <person name="Henrissat B."/>
            <person name="Johnson J."/>
            <person name="Kuo A."/>
            <person name="Lim J.H.P."/>
            <person name="Lipzen A."/>
            <person name="Nolan M."/>
            <person name="Ohm R.A."/>
            <person name="Tamas L."/>
            <person name="Grigoriev I.V."/>
            <person name="Spatafora J.W."/>
            <person name="Nagy L.G."/>
            <person name="Kovacs G.M."/>
        </authorList>
    </citation>
    <scope>NUCLEOTIDE SEQUENCE [LARGE SCALE GENOMIC DNA]</scope>
    <source>
        <strain evidence="2 3">DSE2036</strain>
    </source>
</reference>
<dbReference type="PANTHER" id="PTHR44167">
    <property type="entry name" value="OVARIAN-SPECIFIC SERINE/THREONINE-PROTEIN KINASE LOK-RELATED"/>
    <property type="match status" value="1"/>
</dbReference>
<feature type="domain" description="Protein kinase" evidence="1">
    <location>
        <begin position="1"/>
        <end position="329"/>
    </location>
</feature>
<gene>
    <name evidence="2" type="ORF">DM02DRAFT_543762</name>
</gene>
<evidence type="ECO:0000313" key="3">
    <source>
        <dbReference type="Proteomes" id="UP000244855"/>
    </source>
</evidence>
<evidence type="ECO:0000313" key="2">
    <source>
        <dbReference type="EMBL" id="PVH92391.1"/>
    </source>
</evidence>
<dbReference type="Proteomes" id="UP000244855">
    <property type="component" value="Unassembled WGS sequence"/>
</dbReference>
<sequence length="341" mass="39127">MTSILGIGQLLKGRLSTYAIIKQLHRSIWLAMYELRFIIANGWISSNQSEEPVVIKSIRHFRLENERDVLKRFQSRAPSLRPLIDEIEDPPGPPALVLKHLDDDLLHVSAAKKLTPLEVKYVIREVLEALAVLHEDGYVHTDVKPDNILVNHGPGNIRFADVKLADCGSTVHMDSGHAMEGDIIGAPIFRSPEAHLQMRWSTATDIWSLGTTASDQINYLLISLLWGGNWHIFKPDVPADHEHYELKILMKHHQYFGPFPLSYKEIADKDTLSILAHVMKGVPHELMKPFEYVTDREITKEDKAFILKLMKLDPRDRPTAKELLQDEWFQLESARHKNEYF</sequence>
<name>A0A2V1D2Z0_9PLEO</name>
<dbReference type="GO" id="GO:0005524">
    <property type="term" value="F:ATP binding"/>
    <property type="evidence" value="ECO:0007669"/>
    <property type="project" value="InterPro"/>
</dbReference>
<accession>A0A2V1D2Z0</accession>
<dbReference type="GO" id="GO:0004674">
    <property type="term" value="F:protein serine/threonine kinase activity"/>
    <property type="evidence" value="ECO:0007669"/>
    <property type="project" value="TreeGrafter"/>
</dbReference>
<dbReference type="InterPro" id="IPR008271">
    <property type="entry name" value="Ser/Thr_kinase_AS"/>
</dbReference>
<dbReference type="STRING" id="97972.A0A2V1D2Z0"/>
<dbReference type="GO" id="GO:0005634">
    <property type="term" value="C:nucleus"/>
    <property type="evidence" value="ECO:0007669"/>
    <property type="project" value="TreeGrafter"/>
</dbReference>
<dbReference type="SUPFAM" id="SSF56112">
    <property type="entry name" value="Protein kinase-like (PK-like)"/>
    <property type="match status" value="1"/>
</dbReference>
<dbReference type="EMBL" id="KZ805687">
    <property type="protein sequence ID" value="PVH92391.1"/>
    <property type="molecule type" value="Genomic_DNA"/>
</dbReference>
<dbReference type="Gene3D" id="1.10.510.10">
    <property type="entry name" value="Transferase(Phosphotransferase) domain 1"/>
    <property type="match status" value="1"/>
</dbReference>
<dbReference type="PROSITE" id="PS50011">
    <property type="entry name" value="PROTEIN_KINASE_DOM"/>
    <property type="match status" value="1"/>
</dbReference>
<dbReference type="PROSITE" id="PS00108">
    <property type="entry name" value="PROTEIN_KINASE_ST"/>
    <property type="match status" value="1"/>
</dbReference>
<keyword evidence="2" id="KW-0808">Transferase</keyword>
<dbReference type="GO" id="GO:0044773">
    <property type="term" value="P:mitotic DNA damage checkpoint signaling"/>
    <property type="evidence" value="ECO:0007669"/>
    <property type="project" value="TreeGrafter"/>
</dbReference>
<protein>
    <submittedName>
        <fullName evidence="2">Kinase-like protein</fullName>
    </submittedName>
</protein>
<organism evidence="2 3">
    <name type="scientific">Periconia macrospinosa</name>
    <dbReference type="NCBI Taxonomy" id="97972"/>
    <lineage>
        <taxon>Eukaryota</taxon>
        <taxon>Fungi</taxon>
        <taxon>Dikarya</taxon>
        <taxon>Ascomycota</taxon>
        <taxon>Pezizomycotina</taxon>
        <taxon>Dothideomycetes</taxon>
        <taxon>Pleosporomycetidae</taxon>
        <taxon>Pleosporales</taxon>
        <taxon>Massarineae</taxon>
        <taxon>Periconiaceae</taxon>
        <taxon>Periconia</taxon>
    </lineage>
</organism>
<dbReference type="PANTHER" id="PTHR44167:SF24">
    <property type="entry name" value="SERINE_THREONINE-PROTEIN KINASE CHK2"/>
    <property type="match status" value="1"/>
</dbReference>